<comment type="caution">
    <text evidence="1">The sequence shown here is derived from an EMBL/GenBank/DDBJ whole genome shotgun (WGS) entry which is preliminary data.</text>
</comment>
<gene>
    <name evidence="1" type="ORF">QNI16_18395</name>
</gene>
<dbReference type="AlphaFoldDB" id="A0AAE3QS34"/>
<evidence type="ECO:0000313" key="1">
    <source>
        <dbReference type="EMBL" id="MDJ1482480.1"/>
    </source>
</evidence>
<name>A0AAE3QS34_9BACT</name>
<dbReference type="Proteomes" id="UP001241110">
    <property type="component" value="Unassembled WGS sequence"/>
</dbReference>
<protein>
    <submittedName>
        <fullName evidence="1">Uncharacterized protein</fullName>
    </submittedName>
</protein>
<dbReference type="RefSeq" id="WP_313981676.1">
    <property type="nucleotide sequence ID" value="NZ_JASJOS010000008.1"/>
</dbReference>
<evidence type="ECO:0000313" key="2">
    <source>
        <dbReference type="Proteomes" id="UP001241110"/>
    </source>
</evidence>
<sequence length="230" mass="26879">MKNSKLISSKLRLPYQLVWIFLLLCNSSFRNKEYISKGIDEDNYIFSGQIGFKVINPSDNDILSLKKRFRETRSLNILLSGKDKFCLLSIKNNSANDIYFISIDSCLASSMYMIYGQYIGKYIAKDSVMYTGRKRIIDQISPHYDEQMMYRIKSNTTTQLYLPYPAEGVDSMSVELSLSIPKKHAKIADPLSYNKCVKEYKKFHLSDLKLWFETNQHSNLELTEVFERKY</sequence>
<accession>A0AAE3QS34</accession>
<dbReference type="EMBL" id="JASJOS010000008">
    <property type="protein sequence ID" value="MDJ1482480.1"/>
    <property type="molecule type" value="Genomic_DNA"/>
</dbReference>
<proteinExistence type="predicted"/>
<reference evidence="1" key="1">
    <citation type="submission" date="2023-05" db="EMBL/GenBank/DDBJ databases">
        <authorList>
            <person name="Zhang X."/>
        </authorList>
    </citation>
    <scope>NUCLEOTIDE SEQUENCE</scope>
    <source>
        <strain evidence="1">YF14B1</strain>
    </source>
</reference>
<organism evidence="1 2">
    <name type="scientific">Xanthocytophaga flava</name>
    <dbReference type="NCBI Taxonomy" id="3048013"/>
    <lineage>
        <taxon>Bacteria</taxon>
        <taxon>Pseudomonadati</taxon>
        <taxon>Bacteroidota</taxon>
        <taxon>Cytophagia</taxon>
        <taxon>Cytophagales</taxon>
        <taxon>Rhodocytophagaceae</taxon>
        <taxon>Xanthocytophaga</taxon>
    </lineage>
</organism>